<protein>
    <submittedName>
        <fullName evidence="1">Uncharacterized protein</fullName>
    </submittedName>
</protein>
<reference evidence="1" key="1">
    <citation type="submission" date="2022-10" db="EMBL/GenBank/DDBJ databases">
        <title>Culturing micro-colonial fungi from biological soil crusts in the Mojave desert and describing Neophaeococcomyces mojavensis, and introducing the new genera and species Taxawa tesnikishii.</title>
        <authorList>
            <person name="Kurbessoian T."/>
            <person name="Stajich J.E."/>
        </authorList>
    </citation>
    <scope>NUCLEOTIDE SEQUENCE</scope>
    <source>
        <strain evidence="1">JES_115</strain>
    </source>
</reference>
<dbReference type="EMBL" id="JAPDRP010000002">
    <property type="protein sequence ID" value="KAJ9648966.1"/>
    <property type="molecule type" value="Genomic_DNA"/>
</dbReference>
<evidence type="ECO:0000313" key="2">
    <source>
        <dbReference type="Proteomes" id="UP001172680"/>
    </source>
</evidence>
<keyword evidence="2" id="KW-1185">Reference proteome</keyword>
<name>A0ACC2ZN68_9PEZI</name>
<accession>A0ACC2ZN68</accession>
<gene>
    <name evidence="1" type="ORF">H2199_000879</name>
</gene>
<dbReference type="Proteomes" id="UP001172680">
    <property type="component" value="Unassembled WGS sequence"/>
</dbReference>
<proteinExistence type="predicted"/>
<organism evidence="1 2">
    <name type="scientific">Coniosporium tulheliwenetii</name>
    <dbReference type="NCBI Taxonomy" id="3383036"/>
    <lineage>
        <taxon>Eukaryota</taxon>
        <taxon>Fungi</taxon>
        <taxon>Dikarya</taxon>
        <taxon>Ascomycota</taxon>
        <taxon>Pezizomycotina</taxon>
        <taxon>Dothideomycetes</taxon>
        <taxon>Dothideomycetes incertae sedis</taxon>
        <taxon>Coniosporium</taxon>
    </lineage>
</organism>
<evidence type="ECO:0000313" key="1">
    <source>
        <dbReference type="EMBL" id="KAJ9648966.1"/>
    </source>
</evidence>
<sequence>MSAASDHSDQSPDVYQDATTEPKRKTKKRGQAERKRRRLERERQAQESQSALTFSELVTVERDPGGTSEDLSLVERNKPLDQSAERSPIDIRIYPLPLKGEAALDNSHKPVGLDASDPDALDTGPIRQGDTQATALEHQPSQHAKDGSSCPPM</sequence>
<comment type="caution">
    <text evidence="1">The sequence shown here is derived from an EMBL/GenBank/DDBJ whole genome shotgun (WGS) entry which is preliminary data.</text>
</comment>